<evidence type="ECO:0000256" key="2">
    <source>
        <dbReference type="ARBA" id="ARBA00022737"/>
    </source>
</evidence>
<dbReference type="PANTHER" id="PTHR12916:SF10">
    <property type="entry name" value="NEUROGENIC LOCUS NOTCH HOMOLOG PROTEIN 2 PRECURSOR"/>
    <property type="match status" value="1"/>
</dbReference>
<dbReference type="PROSITE" id="PS00022">
    <property type="entry name" value="EGF_1"/>
    <property type="match status" value="2"/>
</dbReference>
<reference evidence="8" key="2">
    <citation type="submission" date="2020-10" db="UniProtKB">
        <authorList>
            <consortium name="WormBaseParasite"/>
        </authorList>
    </citation>
    <scope>IDENTIFICATION</scope>
</reference>
<dbReference type="InterPro" id="IPR000742">
    <property type="entry name" value="EGF"/>
</dbReference>
<dbReference type="Proteomes" id="UP000492821">
    <property type="component" value="Unassembled WGS sequence"/>
</dbReference>
<dbReference type="WBParaSite" id="Pan_g7534.t1">
    <property type="protein sequence ID" value="Pan_g7534.t1"/>
    <property type="gene ID" value="Pan_g7534"/>
</dbReference>
<evidence type="ECO:0000259" key="6">
    <source>
        <dbReference type="PROSITE" id="PS50026"/>
    </source>
</evidence>
<dbReference type="SMART" id="SM00181">
    <property type="entry name" value="EGF"/>
    <property type="match status" value="2"/>
</dbReference>
<proteinExistence type="predicted"/>
<evidence type="ECO:0000313" key="8">
    <source>
        <dbReference type="WBParaSite" id="Pan_g7534.t1"/>
    </source>
</evidence>
<dbReference type="InterPro" id="IPR018097">
    <property type="entry name" value="EGF_Ca-bd_CS"/>
</dbReference>
<keyword evidence="5" id="KW-0472">Membrane</keyword>
<dbReference type="GO" id="GO:0005112">
    <property type="term" value="F:Notch binding"/>
    <property type="evidence" value="ECO:0007669"/>
    <property type="project" value="TreeGrafter"/>
</dbReference>
<dbReference type="SUPFAM" id="SSF57196">
    <property type="entry name" value="EGF/Laminin"/>
    <property type="match status" value="2"/>
</dbReference>
<dbReference type="Pfam" id="PF07645">
    <property type="entry name" value="EGF_CA"/>
    <property type="match status" value="1"/>
</dbReference>
<dbReference type="PROSITE" id="PS01187">
    <property type="entry name" value="EGF_CA"/>
    <property type="match status" value="1"/>
</dbReference>
<reference evidence="7" key="1">
    <citation type="journal article" date="2013" name="Genetics">
        <title>The draft genome and transcriptome of Panagrellus redivivus are shaped by the harsh demands of a free-living lifestyle.</title>
        <authorList>
            <person name="Srinivasan J."/>
            <person name="Dillman A.R."/>
            <person name="Macchietto M.G."/>
            <person name="Heikkinen L."/>
            <person name="Lakso M."/>
            <person name="Fracchia K.M."/>
            <person name="Antoshechkin I."/>
            <person name="Mortazavi A."/>
            <person name="Wong G."/>
            <person name="Sternberg P.W."/>
        </authorList>
    </citation>
    <scope>NUCLEOTIDE SEQUENCE [LARGE SCALE GENOMIC DNA]</scope>
    <source>
        <strain evidence="7">MT8872</strain>
    </source>
</reference>
<evidence type="ECO:0000256" key="1">
    <source>
        <dbReference type="ARBA" id="ARBA00022536"/>
    </source>
</evidence>
<comment type="caution">
    <text evidence="4">Lacks conserved residue(s) required for the propagation of feature annotation.</text>
</comment>
<dbReference type="PROSITE" id="PS50026">
    <property type="entry name" value="EGF_3"/>
    <property type="match status" value="1"/>
</dbReference>
<dbReference type="GO" id="GO:0005509">
    <property type="term" value="F:calcium ion binding"/>
    <property type="evidence" value="ECO:0007669"/>
    <property type="project" value="InterPro"/>
</dbReference>
<keyword evidence="1 4" id="KW-0245">EGF-like domain</keyword>
<dbReference type="Gene3D" id="2.10.25.10">
    <property type="entry name" value="Laminin"/>
    <property type="match status" value="2"/>
</dbReference>
<feature type="domain" description="EGF-like" evidence="6">
    <location>
        <begin position="19"/>
        <end position="55"/>
    </location>
</feature>
<dbReference type="CDD" id="cd00054">
    <property type="entry name" value="EGF_CA"/>
    <property type="match status" value="1"/>
</dbReference>
<dbReference type="PANTHER" id="PTHR12916">
    <property type="entry name" value="CYTOCHROME C OXIDASE POLYPEPTIDE VIC-2"/>
    <property type="match status" value="1"/>
</dbReference>
<evidence type="ECO:0000256" key="5">
    <source>
        <dbReference type="SAM" id="Phobius"/>
    </source>
</evidence>
<keyword evidence="5" id="KW-1133">Transmembrane helix</keyword>
<dbReference type="SMART" id="SM00179">
    <property type="entry name" value="EGF_CA"/>
    <property type="match status" value="2"/>
</dbReference>
<evidence type="ECO:0000256" key="4">
    <source>
        <dbReference type="PROSITE-ProRule" id="PRU00076"/>
    </source>
</evidence>
<evidence type="ECO:0000256" key="3">
    <source>
        <dbReference type="ARBA" id="ARBA00023157"/>
    </source>
</evidence>
<feature type="transmembrane region" description="Helical" evidence="5">
    <location>
        <begin position="136"/>
        <end position="159"/>
    </location>
</feature>
<accession>A0A7E4W6L5</accession>
<organism evidence="7 8">
    <name type="scientific">Panagrellus redivivus</name>
    <name type="common">Microworm</name>
    <dbReference type="NCBI Taxonomy" id="6233"/>
    <lineage>
        <taxon>Eukaryota</taxon>
        <taxon>Metazoa</taxon>
        <taxon>Ecdysozoa</taxon>
        <taxon>Nematoda</taxon>
        <taxon>Chromadorea</taxon>
        <taxon>Rhabditida</taxon>
        <taxon>Tylenchina</taxon>
        <taxon>Panagrolaimomorpha</taxon>
        <taxon>Panagrolaimoidea</taxon>
        <taxon>Panagrolaimidae</taxon>
        <taxon>Panagrellus</taxon>
    </lineage>
</organism>
<keyword evidence="3 4" id="KW-1015">Disulfide bond</keyword>
<evidence type="ECO:0000313" key="7">
    <source>
        <dbReference type="Proteomes" id="UP000492821"/>
    </source>
</evidence>
<sequence length="198" mass="21575">MILLSIHQVSASLVITTIDESTCQSTSCSSNKLCIDHPNGNLCICPPGKVGPECEFNDPCLNVTAGFCGFGYCNPTTTGAAECVCQPGIQGHYCMLDIDECENDPCQSNEMCFNTLGSFICVPRRRNIKKQHPIKVMIDWDSVAIVVAGTVMFVIFLIACSKMALRCYSPNRSLVLPAHCTSRVAPQRRPLPVVVGWI</sequence>
<feature type="disulfide bond" evidence="4">
    <location>
        <begin position="45"/>
        <end position="54"/>
    </location>
</feature>
<dbReference type="InterPro" id="IPR049883">
    <property type="entry name" value="NOTCH1_EGF-like"/>
</dbReference>
<name>A0A7E4W6L5_PANRE</name>
<protein>
    <submittedName>
        <fullName evidence="8">EGF-like domain-containing protein</fullName>
    </submittedName>
</protein>
<keyword evidence="7" id="KW-1185">Reference proteome</keyword>
<dbReference type="InterPro" id="IPR001881">
    <property type="entry name" value="EGF-like_Ca-bd_dom"/>
</dbReference>
<dbReference type="GO" id="GO:0007219">
    <property type="term" value="P:Notch signaling pathway"/>
    <property type="evidence" value="ECO:0007669"/>
    <property type="project" value="TreeGrafter"/>
</dbReference>
<keyword evidence="2" id="KW-0677">Repeat</keyword>
<dbReference type="AlphaFoldDB" id="A0A7E4W6L5"/>
<keyword evidence="5" id="KW-0812">Transmembrane</keyword>